<reference evidence="4" key="1">
    <citation type="submission" date="2016-10" db="EMBL/GenBank/DDBJ databases">
        <authorList>
            <person name="Varghese N."/>
            <person name="Submissions S."/>
        </authorList>
    </citation>
    <scope>NUCLEOTIDE SEQUENCE [LARGE SCALE GENOMIC DNA]</scope>
    <source>
        <strain evidence="4">DSM 19110</strain>
    </source>
</reference>
<dbReference type="Gene3D" id="3.40.50.620">
    <property type="entry name" value="HUPs"/>
    <property type="match status" value="2"/>
</dbReference>
<evidence type="ECO:0000313" key="4">
    <source>
        <dbReference type="Proteomes" id="UP000183200"/>
    </source>
</evidence>
<dbReference type="PANTHER" id="PTHR46268">
    <property type="entry name" value="STRESS RESPONSE PROTEIN NHAX"/>
    <property type="match status" value="1"/>
</dbReference>
<sequence length="348" mass="39038">MRGVIMETFSVKFKAGSLDLAAIVTAFDHHQQFKVEMITREPEPIRLKRSIEGNWTIIQRGSRNLSDIDFESLEQSIDARLVEIYGVKTMLVLLDFSESSLNAADYAAKLTHQLQTTKMILYHSYESLVMPSNTIEMTALKKELSGLVAGRTEVEVRSDERSLISAVNTLVAQEDIGLVITGTTGKNQLEKVLIGSNTIRLVEESIAPVLIVPPGANFETIKKVVFACDLRQVSNTTPALAIKTFVNTIGAKLLVLNVDHHEESFSPESIGELIDLHELWDKEEPEYHYINHEDIATGIMEFAEQQGADLVITVPKVYGFFESMFHRSLTKKLAYHSRFPLLLFKADI</sequence>
<organism evidence="3 4">
    <name type="scientific">Pedobacter steynii</name>
    <dbReference type="NCBI Taxonomy" id="430522"/>
    <lineage>
        <taxon>Bacteria</taxon>
        <taxon>Pseudomonadati</taxon>
        <taxon>Bacteroidota</taxon>
        <taxon>Sphingobacteriia</taxon>
        <taxon>Sphingobacteriales</taxon>
        <taxon>Sphingobacteriaceae</taxon>
        <taxon>Pedobacter</taxon>
    </lineage>
</organism>
<dbReference type="PANTHER" id="PTHR46268:SF22">
    <property type="entry name" value="SENSOR PROTEIN KDPD-RELATED"/>
    <property type="match status" value="1"/>
</dbReference>
<dbReference type="SUPFAM" id="SSF52402">
    <property type="entry name" value="Adenine nucleotide alpha hydrolases-like"/>
    <property type="match status" value="2"/>
</dbReference>
<dbReference type="Proteomes" id="UP000183200">
    <property type="component" value="Unassembled WGS sequence"/>
</dbReference>
<gene>
    <name evidence="3" type="ORF">SAMN05421820_107125</name>
</gene>
<comment type="similarity">
    <text evidence="1">Belongs to the universal stress protein A family.</text>
</comment>
<evidence type="ECO:0000259" key="2">
    <source>
        <dbReference type="Pfam" id="PF00582"/>
    </source>
</evidence>
<feature type="domain" description="UspA" evidence="2">
    <location>
        <begin position="88"/>
        <end position="213"/>
    </location>
</feature>
<name>A0A1H0AK44_9SPHI</name>
<evidence type="ECO:0000313" key="3">
    <source>
        <dbReference type="EMBL" id="SDN33928.1"/>
    </source>
</evidence>
<dbReference type="CDD" id="cd00293">
    <property type="entry name" value="USP-like"/>
    <property type="match status" value="1"/>
</dbReference>
<dbReference type="InterPro" id="IPR014729">
    <property type="entry name" value="Rossmann-like_a/b/a_fold"/>
</dbReference>
<dbReference type="PRINTS" id="PR01438">
    <property type="entry name" value="UNVRSLSTRESS"/>
</dbReference>
<dbReference type="EMBL" id="FNGY01000007">
    <property type="protein sequence ID" value="SDN33928.1"/>
    <property type="molecule type" value="Genomic_DNA"/>
</dbReference>
<accession>A0A1H0AK44</accession>
<protein>
    <submittedName>
        <fullName evidence="3">Nucleotide-binding universal stress protein, UspA family</fullName>
    </submittedName>
</protein>
<dbReference type="Pfam" id="PF00582">
    <property type="entry name" value="Usp"/>
    <property type="match status" value="1"/>
</dbReference>
<dbReference type="OrthoDB" id="9788959at2"/>
<dbReference type="InterPro" id="IPR006016">
    <property type="entry name" value="UspA"/>
</dbReference>
<dbReference type="AlphaFoldDB" id="A0A1H0AK44"/>
<dbReference type="InterPro" id="IPR006015">
    <property type="entry name" value="Universal_stress_UspA"/>
</dbReference>
<keyword evidence="4" id="KW-1185">Reference proteome</keyword>
<evidence type="ECO:0000256" key="1">
    <source>
        <dbReference type="ARBA" id="ARBA00008791"/>
    </source>
</evidence>
<proteinExistence type="inferred from homology"/>